<dbReference type="Gene3D" id="3.40.50.300">
    <property type="entry name" value="P-loop containing nucleotide triphosphate hydrolases"/>
    <property type="match status" value="1"/>
</dbReference>
<proteinExistence type="predicted"/>
<feature type="compositionally biased region" description="Acidic residues" evidence="1">
    <location>
        <begin position="435"/>
        <end position="454"/>
    </location>
</feature>
<evidence type="ECO:0000256" key="1">
    <source>
        <dbReference type="SAM" id="MobiDB-lite"/>
    </source>
</evidence>
<sequence>MADEAVVTEASFQRYAAYLLLEDTAFLRAFHDVLKPEHMTSPELAFLVRFAYEFYEQHHIAPTFQAFEAEIESPKKAWEVAGVRPELMDALVDLLDEEGRPSDGLADYVKQKLEHYIQEREFEVAVRKASELLDEGDVERAFEVVRTAQRVQASDDDRIVFPADIGTLFDYFNPEHLDQISIRTGIAGLDRAMERGLRPGELGVLMAPLKRGKSMGLVNFGVEALRQGVSVAHYSLENSAHDTLARYAANLSMVPINELVTRDEEEVTEQLMSQLRRVSAAHAKVFIRWMPARLTSVDTIAADLDDLRSEHNVGLVIVDYGDLARSRQRHERVYEEQAEVFMELRDLGMQYRLPIWTATQANRQALDSETVKMSQIAESLGKAMKADFVVAMSQTKDEADDQMMRLNIVAARRGRGHCNVRVRTRFELAKLIEPVPDDDELAEPAEPDDEDDGE</sequence>
<dbReference type="GO" id="GO:0005524">
    <property type="term" value="F:ATP binding"/>
    <property type="evidence" value="ECO:0007669"/>
    <property type="project" value="InterPro"/>
</dbReference>
<dbReference type="Pfam" id="PF03796">
    <property type="entry name" value="DnaB_C"/>
    <property type="match status" value="1"/>
</dbReference>
<dbReference type="InterPro" id="IPR027417">
    <property type="entry name" value="P-loop_NTPase"/>
</dbReference>
<dbReference type="GO" id="GO:0006260">
    <property type="term" value="P:DNA replication"/>
    <property type="evidence" value="ECO:0007669"/>
    <property type="project" value="InterPro"/>
</dbReference>
<dbReference type="PANTHER" id="PTHR30153">
    <property type="entry name" value="REPLICATIVE DNA HELICASE DNAB"/>
    <property type="match status" value="1"/>
</dbReference>
<reference evidence="3" key="1">
    <citation type="journal article" date="2015" name="Nature">
        <title>Complex archaea that bridge the gap between prokaryotes and eukaryotes.</title>
        <authorList>
            <person name="Spang A."/>
            <person name="Saw J.H."/>
            <person name="Jorgensen S.L."/>
            <person name="Zaremba-Niedzwiedzka K."/>
            <person name="Martijn J."/>
            <person name="Lind A.E."/>
            <person name="van Eijk R."/>
            <person name="Schleper C."/>
            <person name="Guy L."/>
            <person name="Ettema T.J."/>
        </authorList>
    </citation>
    <scope>NUCLEOTIDE SEQUENCE</scope>
</reference>
<organism evidence="3">
    <name type="scientific">marine sediment metagenome</name>
    <dbReference type="NCBI Taxonomy" id="412755"/>
    <lineage>
        <taxon>unclassified sequences</taxon>
        <taxon>metagenomes</taxon>
        <taxon>ecological metagenomes</taxon>
    </lineage>
</organism>
<dbReference type="InterPro" id="IPR007694">
    <property type="entry name" value="DNA_helicase_DnaB-like_C"/>
</dbReference>
<comment type="caution">
    <text evidence="3">The sequence shown here is derived from an EMBL/GenBank/DDBJ whole genome shotgun (WGS) entry which is preliminary data.</text>
</comment>
<dbReference type="PANTHER" id="PTHR30153:SF2">
    <property type="entry name" value="REPLICATIVE DNA HELICASE"/>
    <property type="match status" value="1"/>
</dbReference>
<evidence type="ECO:0000259" key="2">
    <source>
        <dbReference type="PROSITE" id="PS51199"/>
    </source>
</evidence>
<dbReference type="AlphaFoldDB" id="A0A0F9J261"/>
<protein>
    <recommendedName>
        <fullName evidence="2">SF4 helicase domain-containing protein</fullName>
    </recommendedName>
</protein>
<dbReference type="GO" id="GO:0005829">
    <property type="term" value="C:cytosol"/>
    <property type="evidence" value="ECO:0007669"/>
    <property type="project" value="TreeGrafter"/>
</dbReference>
<gene>
    <name evidence="3" type="ORF">LCGC14_1509040</name>
</gene>
<feature type="domain" description="SF4 helicase" evidence="2">
    <location>
        <begin position="175"/>
        <end position="380"/>
    </location>
</feature>
<accession>A0A0F9J261</accession>
<dbReference type="SUPFAM" id="SSF52540">
    <property type="entry name" value="P-loop containing nucleoside triphosphate hydrolases"/>
    <property type="match status" value="1"/>
</dbReference>
<dbReference type="GO" id="GO:0003678">
    <property type="term" value="F:DNA helicase activity"/>
    <property type="evidence" value="ECO:0007669"/>
    <property type="project" value="InterPro"/>
</dbReference>
<feature type="region of interest" description="Disordered" evidence="1">
    <location>
        <begin position="434"/>
        <end position="454"/>
    </location>
</feature>
<name>A0A0F9J261_9ZZZZ</name>
<dbReference type="EMBL" id="LAZR01011055">
    <property type="protein sequence ID" value="KKM63683.1"/>
    <property type="molecule type" value="Genomic_DNA"/>
</dbReference>
<dbReference type="PROSITE" id="PS51199">
    <property type="entry name" value="SF4_HELICASE"/>
    <property type="match status" value="1"/>
</dbReference>
<evidence type="ECO:0000313" key="3">
    <source>
        <dbReference type="EMBL" id="KKM63683.1"/>
    </source>
</evidence>